<sequence length="51" mass="5678">MNDEQPADLTADLSDEPRGCLFALSQPPLMLFLAFVATLILGTAVHDLYRW</sequence>
<dbReference type="Proteomes" id="UP001500879">
    <property type="component" value="Unassembled WGS sequence"/>
</dbReference>
<dbReference type="RefSeq" id="WP_199893931.1">
    <property type="nucleotide sequence ID" value="NZ_BAAABX010000057.1"/>
</dbReference>
<gene>
    <name evidence="2" type="ORF">GCM10010357_53660</name>
</gene>
<evidence type="ECO:0000256" key="1">
    <source>
        <dbReference type="SAM" id="Phobius"/>
    </source>
</evidence>
<feature type="transmembrane region" description="Helical" evidence="1">
    <location>
        <begin position="29"/>
        <end position="49"/>
    </location>
</feature>
<organism evidence="2 3">
    <name type="scientific">Streptomyces luteireticuli</name>
    <dbReference type="NCBI Taxonomy" id="173858"/>
    <lineage>
        <taxon>Bacteria</taxon>
        <taxon>Bacillati</taxon>
        <taxon>Actinomycetota</taxon>
        <taxon>Actinomycetes</taxon>
        <taxon>Kitasatosporales</taxon>
        <taxon>Streptomycetaceae</taxon>
        <taxon>Streptomyces</taxon>
    </lineage>
</organism>
<keyword evidence="3" id="KW-1185">Reference proteome</keyword>
<comment type="caution">
    <text evidence="2">The sequence shown here is derived from an EMBL/GenBank/DDBJ whole genome shotgun (WGS) entry which is preliminary data.</text>
</comment>
<evidence type="ECO:0000313" key="3">
    <source>
        <dbReference type="Proteomes" id="UP001500879"/>
    </source>
</evidence>
<name>A0ABN0Z021_9ACTN</name>
<accession>A0ABN0Z021</accession>
<dbReference type="EMBL" id="BAAABX010000057">
    <property type="protein sequence ID" value="GAA0425392.1"/>
    <property type="molecule type" value="Genomic_DNA"/>
</dbReference>
<reference evidence="2 3" key="1">
    <citation type="journal article" date="2019" name="Int. J. Syst. Evol. Microbiol.">
        <title>The Global Catalogue of Microorganisms (GCM) 10K type strain sequencing project: providing services to taxonomists for standard genome sequencing and annotation.</title>
        <authorList>
            <consortium name="The Broad Institute Genomics Platform"/>
            <consortium name="The Broad Institute Genome Sequencing Center for Infectious Disease"/>
            <person name="Wu L."/>
            <person name="Ma J."/>
        </authorList>
    </citation>
    <scope>NUCLEOTIDE SEQUENCE [LARGE SCALE GENOMIC DNA]</scope>
    <source>
        <strain evidence="2 3">JCM 4788</strain>
    </source>
</reference>
<keyword evidence="1" id="KW-0472">Membrane</keyword>
<evidence type="ECO:0000313" key="2">
    <source>
        <dbReference type="EMBL" id="GAA0425392.1"/>
    </source>
</evidence>
<proteinExistence type="predicted"/>
<keyword evidence="1" id="KW-1133">Transmembrane helix</keyword>
<keyword evidence="1" id="KW-0812">Transmembrane</keyword>
<protein>
    <submittedName>
        <fullName evidence="2">Uncharacterized protein</fullName>
    </submittedName>
</protein>